<evidence type="ECO:0000313" key="2">
    <source>
        <dbReference type="Proteomes" id="UP000054783"/>
    </source>
</evidence>
<comment type="caution">
    <text evidence="1">The sequence shown here is derived from an EMBL/GenBank/DDBJ whole genome shotgun (WGS) entry which is preliminary data.</text>
</comment>
<reference evidence="1 2" key="1">
    <citation type="submission" date="2015-01" db="EMBL/GenBank/DDBJ databases">
        <title>Evolution of Trichinella species and genotypes.</title>
        <authorList>
            <person name="Korhonen P.K."/>
            <person name="Edoardo P."/>
            <person name="Giuseppe L.R."/>
            <person name="Gasser R.B."/>
        </authorList>
    </citation>
    <scope>NUCLEOTIDE SEQUENCE [LARGE SCALE GENOMIC DNA]</scope>
    <source>
        <strain evidence="1">ISS2496</strain>
    </source>
</reference>
<accession>A0A0V0Z2A5</accession>
<proteinExistence type="predicted"/>
<name>A0A0V0Z2A5_9BILA</name>
<protein>
    <submittedName>
        <fullName evidence="1">Uncharacterized protein</fullName>
    </submittedName>
</protein>
<gene>
    <name evidence="1" type="ORF">T12_6392</name>
</gene>
<dbReference type="Proteomes" id="UP000054783">
    <property type="component" value="Unassembled WGS sequence"/>
</dbReference>
<dbReference type="OrthoDB" id="5924172at2759"/>
<dbReference type="AlphaFoldDB" id="A0A0V0Z2A5"/>
<evidence type="ECO:0000313" key="1">
    <source>
        <dbReference type="EMBL" id="KRY06679.1"/>
    </source>
</evidence>
<organism evidence="1 2">
    <name type="scientific">Trichinella patagoniensis</name>
    <dbReference type="NCBI Taxonomy" id="990121"/>
    <lineage>
        <taxon>Eukaryota</taxon>
        <taxon>Metazoa</taxon>
        <taxon>Ecdysozoa</taxon>
        <taxon>Nematoda</taxon>
        <taxon>Enoplea</taxon>
        <taxon>Dorylaimia</taxon>
        <taxon>Trichinellida</taxon>
        <taxon>Trichinellidae</taxon>
        <taxon>Trichinella</taxon>
    </lineage>
</organism>
<sequence>MIIWPQSELRSFPNVTRSKTNRNGTNGVVINHNNNKYAHAIQNTTQHATIHTQLVFPSPSMTSFYHFPLNGWSPLISFGWFQQDQRADRSAQGACRSLDFCRPCQPVTASEQLNDSAKGPTASWGIVVSNQHHVTNTGLLV</sequence>
<keyword evidence="2" id="KW-1185">Reference proteome</keyword>
<dbReference type="EMBL" id="JYDQ01000704">
    <property type="protein sequence ID" value="KRY06679.1"/>
    <property type="molecule type" value="Genomic_DNA"/>
</dbReference>